<sequence>MMSGSREERVGCALRHPLGTAGEPGRGGRTGPVWVVQLAPPGLVLADHTIGPVTYRTPHPGEARMPRPHARIVPFLVALLLGSVALGSLPATAGRAQDGEASPGTETLMRATVDGVPLAPSFVRLLRIVIEPGSTVPLHTHPGPEYNLVESGTLTVTSDAASVLVEAETGAQSTTPVDEAFDVVPGQTVVFPPETGFSFANEGEEPVQLLTVVILPAGPQRPPGIAYPNGDPDADAYAGVSNQVLGDGVATRFPEGPVSVVVERVPLSVESPLAASADPVLLSLADTGANLVITGGAVQVSRTANPGPQPNSDTGESYRLGVGDALFFPNGHREVVIPDDAEPVTLLRVTLTTGSGDVGVTGAASPEASPELGPVVVAEASPVADDLVGSVDIRGTGGATAAGADPEPADSEPTGEAAIDTGDTDPGATAPPVADDPAAPGAISIGSTVITNESEVNLRDAPSLGSSILAVLVQGQTFVIVSDPVEAEGFVWYEVQSLDDPNLRGFLAADFLDVV</sequence>
<dbReference type="Gene3D" id="2.60.120.10">
    <property type="entry name" value="Jelly Rolls"/>
    <property type="match status" value="1"/>
</dbReference>
<proteinExistence type="predicted"/>
<dbReference type="InterPro" id="IPR003646">
    <property type="entry name" value="SH3-like_bac-type"/>
</dbReference>
<evidence type="ECO:0000259" key="3">
    <source>
        <dbReference type="Pfam" id="PF07883"/>
    </source>
</evidence>
<dbReference type="SUPFAM" id="SSF51182">
    <property type="entry name" value="RmlC-like cupins"/>
    <property type="match status" value="1"/>
</dbReference>
<feature type="domain" description="SH3b" evidence="4">
    <location>
        <begin position="454"/>
        <end position="512"/>
    </location>
</feature>
<feature type="compositionally biased region" description="Basic and acidic residues" evidence="1">
    <location>
        <begin position="1"/>
        <end position="10"/>
    </location>
</feature>
<dbReference type="EMBL" id="CADCWH010000171">
    <property type="protein sequence ID" value="CAA9553150.1"/>
    <property type="molecule type" value="Genomic_DNA"/>
</dbReference>
<feature type="region of interest" description="Disordered" evidence="1">
    <location>
        <begin position="391"/>
        <end position="438"/>
    </location>
</feature>
<reference evidence="5" key="1">
    <citation type="submission" date="2020-02" db="EMBL/GenBank/DDBJ databases">
        <authorList>
            <person name="Meier V. D."/>
        </authorList>
    </citation>
    <scope>NUCLEOTIDE SEQUENCE</scope>
    <source>
        <strain evidence="5">AVDCRST_MAG70</strain>
    </source>
</reference>
<dbReference type="InterPro" id="IPR011051">
    <property type="entry name" value="RmlC_Cupin_sf"/>
</dbReference>
<dbReference type="Pfam" id="PF07883">
    <property type="entry name" value="Cupin_2"/>
    <property type="match status" value="1"/>
</dbReference>
<keyword evidence="2" id="KW-1133">Transmembrane helix</keyword>
<dbReference type="AlphaFoldDB" id="A0A6J4UKM4"/>
<gene>
    <name evidence="5" type="ORF">AVDCRST_MAG70-1093</name>
</gene>
<organism evidence="5">
    <name type="scientific">uncultured Thermomicrobiales bacterium</name>
    <dbReference type="NCBI Taxonomy" id="1645740"/>
    <lineage>
        <taxon>Bacteria</taxon>
        <taxon>Pseudomonadati</taxon>
        <taxon>Thermomicrobiota</taxon>
        <taxon>Thermomicrobia</taxon>
        <taxon>Thermomicrobiales</taxon>
        <taxon>environmental samples</taxon>
    </lineage>
</organism>
<feature type="transmembrane region" description="Helical" evidence="2">
    <location>
        <begin position="72"/>
        <end position="93"/>
    </location>
</feature>
<protein>
    <submittedName>
        <fullName evidence="5">Uncharacterized protein</fullName>
    </submittedName>
</protein>
<keyword evidence="2" id="KW-0472">Membrane</keyword>
<evidence type="ECO:0000256" key="1">
    <source>
        <dbReference type="SAM" id="MobiDB-lite"/>
    </source>
</evidence>
<feature type="compositionally biased region" description="Low complexity" evidence="1">
    <location>
        <begin position="424"/>
        <end position="438"/>
    </location>
</feature>
<feature type="domain" description="Cupin type-2" evidence="3">
    <location>
        <begin position="128"/>
        <end position="213"/>
    </location>
</feature>
<dbReference type="Gene3D" id="2.30.30.40">
    <property type="entry name" value="SH3 Domains"/>
    <property type="match status" value="1"/>
</dbReference>
<feature type="region of interest" description="Disordered" evidence="1">
    <location>
        <begin position="1"/>
        <end position="29"/>
    </location>
</feature>
<evidence type="ECO:0000313" key="5">
    <source>
        <dbReference type="EMBL" id="CAA9553150.1"/>
    </source>
</evidence>
<evidence type="ECO:0000259" key="4">
    <source>
        <dbReference type="Pfam" id="PF08239"/>
    </source>
</evidence>
<keyword evidence="2" id="KW-0812">Transmembrane</keyword>
<dbReference type="InterPro" id="IPR013096">
    <property type="entry name" value="Cupin_2"/>
</dbReference>
<dbReference type="Pfam" id="PF08239">
    <property type="entry name" value="SH3_3"/>
    <property type="match status" value="1"/>
</dbReference>
<accession>A0A6J4UKM4</accession>
<dbReference type="InterPro" id="IPR014710">
    <property type="entry name" value="RmlC-like_jellyroll"/>
</dbReference>
<evidence type="ECO:0000256" key="2">
    <source>
        <dbReference type="SAM" id="Phobius"/>
    </source>
</evidence>
<name>A0A6J4UKM4_9BACT</name>